<keyword evidence="2" id="KW-1185">Reference proteome</keyword>
<dbReference type="Proteomes" id="UP000617634">
    <property type="component" value="Unassembled WGS sequence"/>
</dbReference>
<comment type="caution">
    <text evidence="1">The sequence shown here is derived from an EMBL/GenBank/DDBJ whole genome shotgun (WGS) entry which is preliminary data.</text>
</comment>
<dbReference type="AlphaFoldDB" id="A0A931H915"/>
<dbReference type="RefSeq" id="WP_197159746.1">
    <property type="nucleotide sequence ID" value="NZ_JADZGI010000001.1"/>
</dbReference>
<gene>
    <name evidence="1" type="ORF">I5E68_00400</name>
</gene>
<evidence type="ECO:0000313" key="1">
    <source>
        <dbReference type="EMBL" id="MBH0111409.1"/>
    </source>
</evidence>
<organism evidence="1 2">
    <name type="scientific">Novosphingobium aureum</name>
    <dbReference type="NCBI Taxonomy" id="2792964"/>
    <lineage>
        <taxon>Bacteria</taxon>
        <taxon>Pseudomonadati</taxon>
        <taxon>Pseudomonadota</taxon>
        <taxon>Alphaproteobacteria</taxon>
        <taxon>Sphingomonadales</taxon>
        <taxon>Sphingomonadaceae</taxon>
        <taxon>Novosphingobium</taxon>
    </lineage>
</organism>
<sequence>MASNGPVKPFLIQKDDNGNFRLTVRTTRYNSIGYPIVSSKLQDEVFETQSAAKSFARKNFNAEAGEYATK</sequence>
<protein>
    <submittedName>
        <fullName evidence="1">Uncharacterized protein</fullName>
    </submittedName>
</protein>
<accession>A0A931H915</accession>
<evidence type="ECO:0000313" key="2">
    <source>
        <dbReference type="Proteomes" id="UP000617634"/>
    </source>
</evidence>
<reference evidence="1" key="1">
    <citation type="submission" date="2020-11" db="EMBL/GenBank/DDBJ databases">
        <title>Novosphingobium aureum sp. nov., a marine bacterium isolated from sediment of a salt flat.</title>
        <authorList>
            <person name="Yoo Y."/>
            <person name="Kim J.-J."/>
        </authorList>
    </citation>
    <scope>NUCLEOTIDE SEQUENCE</scope>
    <source>
        <strain evidence="1">YJ-S2-02</strain>
    </source>
</reference>
<name>A0A931H915_9SPHN</name>
<proteinExistence type="predicted"/>
<dbReference type="EMBL" id="JADZGI010000001">
    <property type="protein sequence ID" value="MBH0111409.1"/>
    <property type="molecule type" value="Genomic_DNA"/>
</dbReference>